<protein>
    <submittedName>
        <fullName evidence="1">Uncharacterized protein</fullName>
    </submittedName>
</protein>
<evidence type="ECO:0000313" key="2">
    <source>
        <dbReference type="Proteomes" id="UP000217446"/>
    </source>
</evidence>
<evidence type="ECO:0000313" key="1">
    <source>
        <dbReference type="EMBL" id="GAX56751.1"/>
    </source>
</evidence>
<sequence length="407" mass="45679">MSASEIGYRVVRHGDKAPKDGTLWRTEAESRSRVAAGDRPALQEVLFCLRADLVDSICVSRWDDLGDPITREMVRDEIRDHRATLTVAGDVIEPDHPLRNTERGVRNQVQDTCAALRALLPRQRGKQGQLDIGRGLSKNEVVRLAHKLHVGFQLTLAQTADLLNQAGYMWDGVQGEQDFNKQVVHRLLQDACWDDDAPRTVDGERIRTSGRSHQVLQEFEVMAVYGPDDERDHLTRSRDVQNIATAHDHLFAFSFTPSTPDFGLTDLLHLVTTPAPVRTLYVADSSLFPSELDRLVAYRWVEHFGVQVLEAGKSVKSTVEGSGQERVLREVIKTFAALRMHDSHTVIETTRSIDHARAVAKRLRSQAGYSYEEIARHLRLEAIPTRKRSGDWGRSAVMDLVSGDVAS</sequence>
<dbReference type="EMBL" id="BDQI01000028">
    <property type="protein sequence ID" value="GAX56751.1"/>
    <property type="molecule type" value="Genomic_DNA"/>
</dbReference>
<dbReference type="Proteomes" id="UP000217446">
    <property type="component" value="Unassembled WGS sequence"/>
</dbReference>
<name>A0A250VRH1_STROL</name>
<dbReference type="AlphaFoldDB" id="A0A250VRH1"/>
<gene>
    <name evidence="1" type="ORF">SO3561_08319</name>
</gene>
<accession>A0A250VRH1</accession>
<proteinExistence type="predicted"/>
<keyword evidence="2" id="KW-1185">Reference proteome</keyword>
<organism evidence="1 2">
    <name type="scientific">Streptomyces olivochromogenes</name>
    <dbReference type="NCBI Taxonomy" id="1963"/>
    <lineage>
        <taxon>Bacteria</taxon>
        <taxon>Bacillati</taxon>
        <taxon>Actinomycetota</taxon>
        <taxon>Actinomycetes</taxon>
        <taxon>Kitasatosporales</taxon>
        <taxon>Streptomycetaceae</taxon>
        <taxon>Streptomyces</taxon>
    </lineage>
</organism>
<dbReference type="RefSeq" id="WP_159064556.1">
    <property type="nucleotide sequence ID" value="NZ_BDQI01000028.1"/>
</dbReference>
<comment type="caution">
    <text evidence="1">The sequence shown here is derived from an EMBL/GenBank/DDBJ whole genome shotgun (WGS) entry which is preliminary data.</text>
</comment>
<reference evidence="2" key="1">
    <citation type="submission" date="2017-05" db="EMBL/GenBank/DDBJ databases">
        <title>Streptomyces olivochromogenes NBRC 3561 whole genome shotgun sequence.</title>
        <authorList>
            <person name="Dohra H."/>
            <person name="Kodani S."/>
        </authorList>
    </citation>
    <scope>NUCLEOTIDE SEQUENCE [LARGE SCALE GENOMIC DNA]</scope>
    <source>
        <strain evidence="2">NBRC 3561</strain>
    </source>
</reference>